<sequence>MVFRNGGKVARSKRWYWGQSPLSVTSKYTYLGYPLTPSISFTQVALNYRGRTMAAMGAVGEIILKSKLKSFHAMKKLTLKFWTRILKMDGSRLPSICLAHLWDISISSKQNIGLVSKGEQNFQPFRHPSVFSGEPGQNPKKWLKEFHRVARYNHWDNTMCLANVYFSFREQQEAGSRISRNR</sequence>
<evidence type="ECO:0000313" key="1">
    <source>
        <dbReference type="EMBL" id="UYV83160.1"/>
    </source>
</evidence>
<name>A0ABY6LUE9_9ARAC</name>
<evidence type="ECO:0000313" key="2">
    <source>
        <dbReference type="Proteomes" id="UP001235939"/>
    </source>
</evidence>
<gene>
    <name evidence="1" type="ORF">LAZ67_23000036</name>
</gene>
<accession>A0ABY6LUE9</accession>
<protein>
    <submittedName>
        <fullName evidence="1">Uncharacterized protein</fullName>
    </submittedName>
</protein>
<proteinExistence type="predicted"/>
<dbReference type="EMBL" id="CP092885">
    <property type="protein sequence ID" value="UYV83160.1"/>
    <property type="molecule type" value="Genomic_DNA"/>
</dbReference>
<dbReference type="Proteomes" id="UP001235939">
    <property type="component" value="Chromosome 23"/>
</dbReference>
<reference evidence="1 2" key="1">
    <citation type="submission" date="2022-03" db="EMBL/GenBank/DDBJ databases">
        <title>A chromosomal length assembly of Cordylochernes scorpioides.</title>
        <authorList>
            <person name="Zeh D."/>
            <person name="Zeh J."/>
        </authorList>
    </citation>
    <scope>NUCLEOTIDE SEQUENCE [LARGE SCALE GENOMIC DNA]</scope>
    <source>
        <strain evidence="1">IN4F17</strain>
        <tissue evidence="1">Whole Body</tissue>
    </source>
</reference>
<organism evidence="1 2">
    <name type="scientific">Cordylochernes scorpioides</name>
    <dbReference type="NCBI Taxonomy" id="51811"/>
    <lineage>
        <taxon>Eukaryota</taxon>
        <taxon>Metazoa</taxon>
        <taxon>Ecdysozoa</taxon>
        <taxon>Arthropoda</taxon>
        <taxon>Chelicerata</taxon>
        <taxon>Arachnida</taxon>
        <taxon>Pseudoscorpiones</taxon>
        <taxon>Cheliferoidea</taxon>
        <taxon>Chernetidae</taxon>
        <taxon>Cordylochernes</taxon>
    </lineage>
</organism>
<keyword evidence="2" id="KW-1185">Reference proteome</keyword>